<comment type="similarity">
    <text evidence="2">Belongs to the IL-17 family.</text>
</comment>
<evidence type="ECO:0000313" key="5">
    <source>
        <dbReference type="EMBL" id="PVD33243.1"/>
    </source>
</evidence>
<dbReference type="OrthoDB" id="6093654at2759"/>
<evidence type="ECO:0000256" key="3">
    <source>
        <dbReference type="ARBA" id="ARBA00022525"/>
    </source>
</evidence>
<keyword evidence="3" id="KW-0964">Secreted</keyword>
<keyword evidence="4" id="KW-0732">Signal</keyword>
<reference evidence="5 6" key="1">
    <citation type="submission" date="2018-04" db="EMBL/GenBank/DDBJ databases">
        <title>The genome of golden apple snail Pomacea canaliculata provides insight into stress tolerance and invasive adaptation.</title>
        <authorList>
            <person name="Liu C."/>
            <person name="Liu B."/>
            <person name="Ren Y."/>
            <person name="Zhang Y."/>
            <person name="Wang H."/>
            <person name="Li S."/>
            <person name="Jiang F."/>
            <person name="Yin L."/>
            <person name="Zhang G."/>
            <person name="Qian W."/>
            <person name="Fan W."/>
        </authorList>
    </citation>
    <scope>NUCLEOTIDE SEQUENCE [LARGE SCALE GENOMIC DNA]</scope>
    <source>
        <strain evidence="5">SZHN2017</strain>
        <tissue evidence="5">Muscle</tissue>
    </source>
</reference>
<dbReference type="GO" id="GO:0005576">
    <property type="term" value="C:extracellular region"/>
    <property type="evidence" value="ECO:0007669"/>
    <property type="project" value="UniProtKB-SubCell"/>
</dbReference>
<organism evidence="5 6">
    <name type="scientific">Pomacea canaliculata</name>
    <name type="common">Golden apple snail</name>
    <dbReference type="NCBI Taxonomy" id="400727"/>
    <lineage>
        <taxon>Eukaryota</taxon>
        <taxon>Metazoa</taxon>
        <taxon>Spiralia</taxon>
        <taxon>Lophotrochozoa</taxon>
        <taxon>Mollusca</taxon>
        <taxon>Gastropoda</taxon>
        <taxon>Caenogastropoda</taxon>
        <taxon>Architaenioglossa</taxon>
        <taxon>Ampullarioidea</taxon>
        <taxon>Ampullariidae</taxon>
        <taxon>Pomacea</taxon>
    </lineage>
</organism>
<evidence type="ECO:0000313" key="6">
    <source>
        <dbReference type="Proteomes" id="UP000245119"/>
    </source>
</evidence>
<dbReference type="Gene3D" id="2.10.90.10">
    <property type="entry name" value="Cystine-knot cytokines"/>
    <property type="match status" value="1"/>
</dbReference>
<evidence type="ECO:0000256" key="1">
    <source>
        <dbReference type="ARBA" id="ARBA00004613"/>
    </source>
</evidence>
<dbReference type="Pfam" id="PF06083">
    <property type="entry name" value="IL17"/>
    <property type="match status" value="1"/>
</dbReference>
<proteinExistence type="inferred from homology"/>
<gene>
    <name evidence="5" type="ORF">C0Q70_04494</name>
</gene>
<sequence length="102" mass="11610">MCPSYFVINMDPTRIPSMLLESQCHCQSADSGLIRESAPRCLVGPGETPKDPRDSRMKCEPVHYHTWVLRRGECLNGVYQYHRVLEPVQVGCQCHTHSLNVL</sequence>
<evidence type="ECO:0000256" key="2">
    <source>
        <dbReference type="ARBA" id="ARBA00007236"/>
    </source>
</evidence>
<dbReference type="AlphaFoldDB" id="A0A2T7PIJ1"/>
<dbReference type="InterPro" id="IPR029034">
    <property type="entry name" value="Cystine-knot_cytokine"/>
</dbReference>
<dbReference type="SUPFAM" id="SSF57501">
    <property type="entry name" value="Cystine-knot cytokines"/>
    <property type="match status" value="1"/>
</dbReference>
<protein>
    <submittedName>
        <fullName evidence="5">Uncharacterized protein</fullName>
    </submittedName>
</protein>
<dbReference type="EMBL" id="PZQS01000003">
    <property type="protein sequence ID" value="PVD33243.1"/>
    <property type="molecule type" value="Genomic_DNA"/>
</dbReference>
<comment type="subcellular location">
    <subcellularLocation>
        <location evidence="1">Secreted</location>
    </subcellularLocation>
</comment>
<dbReference type="InterPro" id="IPR010345">
    <property type="entry name" value="IL-17_fam"/>
</dbReference>
<dbReference type="Proteomes" id="UP000245119">
    <property type="component" value="Linkage Group LG3"/>
</dbReference>
<name>A0A2T7PIJ1_POMCA</name>
<comment type="caution">
    <text evidence="5">The sequence shown here is derived from an EMBL/GenBank/DDBJ whole genome shotgun (WGS) entry which is preliminary data.</text>
</comment>
<evidence type="ECO:0000256" key="4">
    <source>
        <dbReference type="ARBA" id="ARBA00022729"/>
    </source>
</evidence>
<accession>A0A2T7PIJ1</accession>
<keyword evidence="6" id="KW-1185">Reference proteome</keyword>
<dbReference type="GO" id="GO:0005125">
    <property type="term" value="F:cytokine activity"/>
    <property type="evidence" value="ECO:0007669"/>
    <property type="project" value="InterPro"/>
</dbReference>